<evidence type="ECO:0000313" key="2">
    <source>
        <dbReference type="EMBL" id="WRP15498.1"/>
    </source>
</evidence>
<dbReference type="Proteomes" id="UP001333102">
    <property type="component" value="Chromosome"/>
</dbReference>
<proteinExistence type="predicted"/>
<evidence type="ECO:0008006" key="4">
    <source>
        <dbReference type="Google" id="ProtNLM"/>
    </source>
</evidence>
<dbReference type="Gene3D" id="2.40.160.130">
    <property type="entry name" value="Capsule assembly protein Wzi"/>
    <property type="match status" value="1"/>
</dbReference>
<dbReference type="EMBL" id="CP141614">
    <property type="protein sequence ID" value="WRP15498.1"/>
    <property type="molecule type" value="Genomic_DNA"/>
</dbReference>
<keyword evidence="3" id="KW-1185">Reference proteome</keyword>
<sequence>MDAHSRGRLGERWPAAQEAARGPEHLEPRAGFYTGVRLCTDAGPWRWALGVAADGLHVPFRQAHGVWEPAALGLHAAAGPTGRLDTLWVEYGTMAAGATCDGSWAGPPLDQAAAPGGWRVWVGRRPLEMAGALGSTEPPTGPGVDQLGIEWTWGPWRYRKALGRLSPGERYVSVHRLYLGPLDGWWGRVGLSFYELGVVSPRFAALPVTWLPLWPGYLTQDLELGGVGNNDANFYMGLAARLERPAGWVRAVDAELLVDDMPQVPWKRQVYQLGAALRFELGDRLDLCYSRTHNYVITFQEPSLSLLHQGRPLAYPEGPDVEAWELGWRLSGHWRLSLEWRRRGEGRIGDAWEWEPSRLEAGKAREFLAGTVEHALLVGVEGRRGTSRWVIQAGPVWDTAGVAGARSLLAGIRLSRSI</sequence>
<organism evidence="2 3">
    <name type="scientific">Geochorda subterranea</name>
    <dbReference type="NCBI Taxonomy" id="3109564"/>
    <lineage>
        <taxon>Bacteria</taxon>
        <taxon>Bacillati</taxon>
        <taxon>Bacillota</taxon>
        <taxon>Limnochordia</taxon>
        <taxon>Limnochordales</taxon>
        <taxon>Geochordaceae</taxon>
        <taxon>Geochorda</taxon>
    </lineage>
</organism>
<dbReference type="RefSeq" id="WP_324669903.1">
    <property type="nucleotide sequence ID" value="NZ_CP141614.1"/>
</dbReference>
<protein>
    <recommendedName>
        <fullName evidence="4">Capsule assembly protein Wzi</fullName>
    </recommendedName>
</protein>
<accession>A0ABZ1BSF3</accession>
<feature type="region of interest" description="Disordered" evidence="1">
    <location>
        <begin position="1"/>
        <end position="22"/>
    </location>
</feature>
<evidence type="ECO:0000313" key="3">
    <source>
        <dbReference type="Proteomes" id="UP001333102"/>
    </source>
</evidence>
<evidence type="ECO:0000256" key="1">
    <source>
        <dbReference type="SAM" id="MobiDB-lite"/>
    </source>
</evidence>
<dbReference type="InterPro" id="IPR038636">
    <property type="entry name" value="Wzi_sf"/>
</dbReference>
<reference evidence="3" key="1">
    <citation type="submission" date="2023-12" db="EMBL/GenBank/DDBJ databases">
        <title>Novel isolates from deep terrestrial aquifers shed light on the physiology and ecology of the class Limnochordia.</title>
        <authorList>
            <person name="Karnachuk O.V."/>
            <person name="Lukina A.P."/>
            <person name="Avakyan M.R."/>
            <person name="Kadnikov V."/>
            <person name="Begmatov S."/>
            <person name="Beletsky A.V."/>
            <person name="Mardanov A.V."/>
            <person name="Ravin N.V."/>
        </authorList>
    </citation>
    <scope>NUCLEOTIDE SEQUENCE [LARGE SCALE GENOMIC DNA]</scope>
    <source>
        <strain evidence="3">LN</strain>
    </source>
</reference>
<gene>
    <name evidence="2" type="ORF">VLY81_04860</name>
</gene>
<feature type="compositionally biased region" description="Basic and acidic residues" evidence="1">
    <location>
        <begin position="1"/>
        <end position="11"/>
    </location>
</feature>
<name>A0ABZ1BSF3_9FIRM</name>